<gene>
    <name evidence="5" type="ORF">QB898_11215</name>
</gene>
<dbReference type="RefSeq" id="WP_279525022.1">
    <property type="nucleotide sequence ID" value="NZ_JARVII010000029.1"/>
</dbReference>
<keyword evidence="2 3" id="KW-0802">TPR repeat</keyword>
<proteinExistence type="predicted"/>
<sequence>MPSLSFPSRFFHRPRCAAIALMALAALAGGAAHARQAAQAEPLPAQITRLAQQGRADEALAKAREYLEREPQDVQMRFIQSNLLAQSGRTDEAEAALVQLTRDYPELAEPYNNLAVLHAANGHLEKAREALETALRLDPGYATARENLGDVYLRLAASAYEQAAARPESAGEARQRLTDKAAAIGKLLR</sequence>
<protein>
    <submittedName>
        <fullName evidence="5">Tetratricopeptide repeat protein</fullName>
    </submittedName>
</protein>
<dbReference type="AlphaFoldDB" id="A0AAW6RML5"/>
<organism evidence="5 6">
    <name type="scientific">Ottowia cancrivicina</name>
    <dbReference type="NCBI Taxonomy" id="3040346"/>
    <lineage>
        <taxon>Bacteria</taxon>
        <taxon>Pseudomonadati</taxon>
        <taxon>Pseudomonadota</taxon>
        <taxon>Betaproteobacteria</taxon>
        <taxon>Burkholderiales</taxon>
        <taxon>Comamonadaceae</taxon>
        <taxon>Ottowia</taxon>
    </lineage>
</organism>
<dbReference type="InterPro" id="IPR011990">
    <property type="entry name" value="TPR-like_helical_dom_sf"/>
</dbReference>
<dbReference type="EMBL" id="JARVII010000029">
    <property type="protein sequence ID" value="MDG9700268.1"/>
    <property type="molecule type" value="Genomic_DNA"/>
</dbReference>
<dbReference type="InterPro" id="IPR019734">
    <property type="entry name" value="TPR_rpt"/>
</dbReference>
<evidence type="ECO:0000256" key="4">
    <source>
        <dbReference type="SAM" id="SignalP"/>
    </source>
</evidence>
<evidence type="ECO:0000256" key="3">
    <source>
        <dbReference type="PROSITE-ProRule" id="PRU00339"/>
    </source>
</evidence>
<feature type="repeat" description="TPR" evidence="3">
    <location>
        <begin position="108"/>
        <end position="141"/>
    </location>
</feature>
<dbReference type="Proteomes" id="UP001237156">
    <property type="component" value="Unassembled WGS sequence"/>
</dbReference>
<dbReference type="InterPro" id="IPR013105">
    <property type="entry name" value="TPR_2"/>
</dbReference>
<keyword evidence="1" id="KW-0677">Repeat</keyword>
<reference evidence="5 6" key="1">
    <citation type="submission" date="2023-04" db="EMBL/GenBank/DDBJ databases">
        <title>Ottowia paracancer sp. nov., isolated from human stomach.</title>
        <authorList>
            <person name="Song Y."/>
        </authorList>
    </citation>
    <scope>NUCLEOTIDE SEQUENCE [LARGE SCALE GENOMIC DNA]</scope>
    <source>
        <strain evidence="5 6">10c7w1</strain>
    </source>
</reference>
<evidence type="ECO:0000313" key="5">
    <source>
        <dbReference type="EMBL" id="MDG9700268.1"/>
    </source>
</evidence>
<evidence type="ECO:0000313" key="6">
    <source>
        <dbReference type="Proteomes" id="UP001237156"/>
    </source>
</evidence>
<accession>A0AAW6RML5</accession>
<dbReference type="SUPFAM" id="SSF48452">
    <property type="entry name" value="TPR-like"/>
    <property type="match status" value="1"/>
</dbReference>
<name>A0AAW6RML5_9BURK</name>
<keyword evidence="6" id="KW-1185">Reference proteome</keyword>
<dbReference type="Pfam" id="PF07719">
    <property type="entry name" value="TPR_2"/>
    <property type="match status" value="1"/>
</dbReference>
<dbReference type="SMART" id="SM00028">
    <property type="entry name" value="TPR"/>
    <property type="match status" value="1"/>
</dbReference>
<evidence type="ECO:0000256" key="2">
    <source>
        <dbReference type="ARBA" id="ARBA00022803"/>
    </source>
</evidence>
<dbReference type="Pfam" id="PF13432">
    <property type="entry name" value="TPR_16"/>
    <property type="match status" value="1"/>
</dbReference>
<feature type="signal peptide" evidence="4">
    <location>
        <begin position="1"/>
        <end position="34"/>
    </location>
</feature>
<comment type="caution">
    <text evidence="5">The sequence shown here is derived from an EMBL/GenBank/DDBJ whole genome shotgun (WGS) entry which is preliminary data.</text>
</comment>
<dbReference type="Gene3D" id="1.25.40.10">
    <property type="entry name" value="Tetratricopeptide repeat domain"/>
    <property type="match status" value="1"/>
</dbReference>
<dbReference type="PROSITE" id="PS50005">
    <property type="entry name" value="TPR"/>
    <property type="match status" value="1"/>
</dbReference>
<evidence type="ECO:0000256" key="1">
    <source>
        <dbReference type="ARBA" id="ARBA00022737"/>
    </source>
</evidence>
<feature type="chain" id="PRO_5043521238" evidence="4">
    <location>
        <begin position="35"/>
        <end position="189"/>
    </location>
</feature>
<keyword evidence="4" id="KW-0732">Signal</keyword>